<reference evidence="1" key="2">
    <citation type="submission" date="2021-09" db="EMBL/GenBank/DDBJ databases">
        <authorList>
            <person name="Gilroy R."/>
        </authorList>
    </citation>
    <scope>NUCLEOTIDE SEQUENCE</scope>
    <source>
        <strain evidence="1">CHK124-7917</strain>
    </source>
</reference>
<dbReference type="AlphaFoldDB" id="A0A921GGL9"/>
<name>A0A921GGL9_9ACTN</name>
<dbReference type="RefSeq" id="WP_274959559.1">
    <property type="nucleotide sequence ID" value="NZ_DYWQ01000138.1"/>
</dbReference>
<dbReference type="EMBL" id="DYWQ01000138">
    <property type="protein sequence ID" value="HJF45906.1"/>
    <property type="molecule type" value="Genomic_DNA"/>
</dbReference>
<comment type="caution">
    <text evidence="1">The sequence shown here is derived from an EMBL/GenBank/DDBJ whole genome shotgun (WGS) entry which is preliminary data.</text>
</comment>
<gene>
    <name evidence="1" type="ORF">K8U72_09025</name>
</gene>
<sequence length="274" mass="30504">MCRIDGVIEDPGVGRIADLIERNYRDALEAQANGRGGSPTVYAGEGDVPECVREIDEGIARAVKHDALRRREFDWVAQHASISDDDQLDAARQRLGSPYYCAIPNVRLYRDPASAMVCAVADARIDTYWGHDEAEGIPLAQYFYGHQDCGLFYDLLEHERLPEHGYIALVIPHGLFGDCYIAVPWFCHEYCWTSGGWIGGDIDDHEYGSVLAKCGATREEALRGPLKNYCFADDDITSDYDDPRRAERGALIERLQDYASALAGGKIATIGFEF</sequence>
<proteinExistence type="predicted"/>
<evidence type="ECO:0000313" key="2">
    <source>
        <dbReference type="Proteomes" id="UP000697330"/>
    </source>
</evidence>
<dbReference type="Proteomes" id="UP000697330">
    <property type="component" value="Unassembled WGS sequence"/>
</dbReference>
<accession>A0A921GGL9</accession>
<evidence type="ECO:0000313" key="1">
    <source>
        <dbReference type="EMBL" id="HJF45906.1"/>
    </source>
</evidence>
<reference evidence="1" key="1">
    <citation type="journal article" date="2021" name="PeerJ">
        <title>Extensive microbial diversity within the chicken gut microbiome revealed by metagenomics and culture.</title>
        <authorList>
            <person name="Gilroy R."/>
            <person name="Ravi A."/>
            <person name="Getino M."/>
            <person name="Pursley I."/>
            <person name="Horton D.L."/>
            <person name="Alikhan N.F."/>
            <person name="Baker D."/>
            <person name="Gharbi K."/>
            <person name="Hall N."/>
            <person name="Watson M."/>
            <person name="Adriaenssens E.M."/>
            <person name="Foster-Nyarko E."/>
            <person name="Jarju S."/>
            <person name="Secka A."/>
            <person name="Antonio M."/>
            <person name="Oren A."/>
            <person name="Chaudhuri R.R."/>
            <person name="La Ragione R."/>
            <person name="Hildebrand F."/>
            <person name="Pallen M.J."/>
        </authorList>
    </citation>
    <scope>NUCLEOTIDE SEQUENCE</scope>
    <source>
        <strain evidence="1">CHK124-7917</strain>
    </source>
</reference>
<organism evidence="1 2">
    <name type="scientific">Thermophilibacter provencensis</name>
    <dbReference type="NCBI Taxonomy" id="1852386"/>
    <lineage>
        <taxon>Bacteria</taxon>
        <taxon>Bacillati</taxon>
        <taxon>Actinomycetota</taxon>
        <taxon>Coriobacteriia</taxon>
        <taxon>Coriobacteriales</taxon>
        <taxon>Atopobiaceae</taxon>
        <taxon>Thermophilibacter</taxon>
    </lineage>
</organism>
<protein>
    <submittedName>
        <fullName evidence="1">Uncharacterized protein</fullName>
    </submittedName>
</protein>